<proteinExistence type="predicted"/>
<evidence type="ECO:0000256" key="1">
    <source>
        <dbReference type="SAM" id="SignalP"/>
    </source>
</evidence>
<feature type="chain" id="PRO_5014992786" evidence="1">
    <location>
        <begin position="26"/>
        <end position="70"/>
    </location>
</feature>
<dbReference type="AlphaFoldDB" id="A0A2M4CE92"/>
<reference evidence="2" key="1">
    <citation type="submission" date="2018-01" db="EMBL/GenBank/DDBJ databases">
        <title>An insight into the sialome of Amazonian anophelines.</title>
        <authorList>
            <person name="Ribeiro J.M."/>
            <person name="Scarpassa V."/>
            <person name="Calvo E."/>
        </authorList>
    </citation>
    <scope>NUCLEOTIDE SEQUENCE</scope>
    <source>
        <tissue evidence="2">Salivary glands</tissue>
    </source>
</reference>
<accession>A0A2M4CE92</accession>
<organism evidence="2">
    <name type="scientific">Anopheles marajoara</name>
    <dbReference type="NCBI Taxonomy" id="58244"/>
    <lineage>
        <taxon>Eukaryota</taxon>
        <taxon>Metazoa</taxon>
        <taxon>Ecdysozoa</taxon>
        <taxon>Arthropoda</taxon>
        <taxon>Hexapoda</taxon>
        <taxon>Insecta</taxon>
        <taxon>Pterygota</taxon>
        <taxon>Neoptera</taxon>
        <taxon>Endopterygota</taxon>
        <taxon>Diptera</taxon>
        <taxon>Nematocera</taxon>
        <taxon>Culicoidea</taxon>
        <taxon>Culicidae</taxon>
        <taxon>Anophelinae</taxon>
        <taxon>Anopheles</taxon>
    </lineage>
</organism>
<keyword evidence="1" id="KW-0732">Signal</keyword>
<feature type="signal peptide" evidence="1">
    <location>
        <begin position="1"/>
        <end position="25"/>
    </location>
</feature>
<evidence type="ECO:0000313" key="2">
    <source>
        <dbReference type="EMBL" id="MBW63640.1"/>
    </source>
</evidence>
<sequence length="70" mass="7913">MWLPSMAMSLITCSLSMRMETPSQGQRHQLMVASISGWRTLSNRVVDVLLFCTYQEVVTRSTLTDCEGDL</sequence>
<name>A0A2M4CE92_9DIPT</name>
<dbReference type="EMBL" id="GGFJ01014499">
    <property type="protein sequence ID" value="MBW63640.1"/>
    <property type="molecule type" value="Transcribed_RNA"/>
</dbReference>
<protein>
    <submittedName>
        <fullName evidence="2">Putative secreted protein</fullName>
    </submittedName>
</protein>